<sequence>MLRLFRSRKNIVSLGAKVNGPARGPQPQVVHIQHVKIRRKWFKPMNLVIACGVYYGCYLIYDRVVFGTLGKWAHDQEAQLSEKERQELDDEDLEPLFIPFPGTTKMVEPLPYRGSDPEWQAYLKISKNQKLVQSIQKNLAELTRRVVESHPMLSKKFGKDMKVRKFWLDIQYPYKPPPTFVRTGIAIDDDGISIAEMPVDSFAVLRAQRVLFPSALGLSLWSFSGALMKQNAVTFAKLFGYEPKAESAVSVQQTIDRIHQQLKKSPGKTDSPSSASVPSTKGQATGGSAADPMAPVDKRSAGSTASPETLGSGASVGGAVPNVPSAKDLYMIKTTQEHTSGPWQAFKQKMAQTWKPLKNFPPRGSLSVSGLVEIVTPRAIVTVDVYAWWDPKTEDFDPTTTILKLRTIRPKTQSALR</sequence>
<keyword evidence="2" id="KW-1133">Transmembrane helix</keyword>
<accession>A0AAI8YDH3</accession>
<feature type="compositionally biased region" description="Polar residues" evidence="1">
    <location>
        <begin position="268"/>
        <end position="283"/>
    </location>
</feature>
<evidence type="ECO:0000313" key="3">
    <source>
        <dbReference type="EMBL" id="CAJ2500745.1"/>
    </source>
</evidence>
<dbReference type="AlphaFoldDB" id="A0AAI8YDH3"/>
<dbReference type="EMBL" id="CAUWAG010000003">
    <property type="protein sequence ID" value="CAJ2500745.1"/>
    <property type="molecule type" value="Genomic_DNA"/>
</dbReference>
<evidence type="ECO:0000256" key="2">
    <source>
        <dbReference type="SAM" id="Phobius"/>
    </source>
</evidence>
<comment type="caution">
    <text evidence="3">The sequence shown here is derived from an EMBL/GenBank/DDBJ whole genome shotgun (WGS) entry which is preliminary data.</text>
</comment>
<feature type="region of interest" description="Disordered" evidence="1">
    <location>
        <begin position="261"/>
        <end position="319"/>
    </location>
</feature>
<protein>
    <submittedName>
        <fullName evidence="3">Uu.00g035980.m01.CDS01</fullName>
    </submittedName>
</protein>
<reference evidence="3" key="1">
    <citation type="submission" date="2023-10" db="EMBL/GenBank/DDBJ databases">
        <authorList>
            <person name="Hackl T."/>
        </authorList>
    </citation>
    <scope>NUCLEOTIDE SEQUENCE</scope>
</reference>
<organism evidence="3 4">
    <name type="scientific">Anthostomella pinea</name>
    <dbReference type="NCBI Taxonomy" id="933095"/>
    <lineage>
        <taxon>Eukaryota</taxon>
        <taxon>Fungi</taxon>
        <taxon>Dikarya</taxon>
        <taxon>Ascomycota</taxon>
        <taxon>Pezizomycotina</taxon>
        <taxon>Sordariomycetes</taxon>
        <taxon>Xylariomycetidae</taxon>
        <taxon>Xylariales</taxon>
        <taxon>Xylariaceae</taxon>
        <taxon>Anthostomella</taxon>
    </lineage>
</organism>
<keyword evidence="2" id="KW-0812">Transmembrane</keyword>
<proteinExistence type="predicted"/>
<evidence type="ECO:0000256" key="1">
    <source>
        <dbReference type="SAM" id="MobiDB-lite"/>
    </source>
</evidence>
<keyword evidence="2" id="KW-0472">Membrane</keyword>
<feature type="transmembrane region" description="Helical" evidence="2">
    <location>
        <begin position="41"/>
        <end position="61"/>
    </location>
</feature>
<keyword evidence="4" id="KW-1185">Reference proteome</keyword>
<dbReference type="Proteomes" id="UP001295740">
    <property type="component" value="Unassembled WGS sequence"/>
</dbReference>
<evidence type="ECO:0000313" key="4">
    <source>
        <dbReference type="Proteomes" id="UP001295740"/>
    </source>
</evidence>
<gene>
    <name evidence="3" type="ORF">KHLLAP_LOCUS1213</name>
</gene>
<name>A0AAI8YDH3_9PEZI</name>